<dbReference type="AlphaFoldDB" id="D2QQA2"/>
<reference evidence="1 2" key="1">
    <citation type="journal article" date="2010" name="Stand. Genomic Sci.">
        <title>Complete genome sequence of Spirosoma linguale type strain (1).</title>
        <authorList>
            <person name="Lail K."/>
            <person name="Sikorski J."/>
            <person name="Saunders E."/>
            <person name="Lapidus A."/>
            <person name="Glavina Del Rio T."/>
            <person name="Copeland A."/>
            <person name="Tice H."/>
            <person name="Cheng J.-F."/>
            <person name="Lucas S."/>
            <person name="Nolan M."/>
            <person name="Bruce D."/>
            <person name="Goodwin L."/>
            <person name="Pitluck S."/>
            <person name="Ivanova N."/>
            <person name="Mavromatis K."/>
            <person name="Ovchinnikova G."/>
            <person name="Pati A."/>
            <person name="Chen A."/>
            <person name="Palaniappan K."/>
            <person name="Land M."/>
            <person name="Hauser L."/>
            <person name="Chang Y.-J."/>
            <person name="Jeffries C.D."/>
            <person name="Chain P."/>
            <person name="Brettin T."/>
            <person name="Detter J.C."/>
            <person name="Schuetze A."/>
            <person name="Rohde M."/>
            <person name="Tindall B.J."/>
            <person name="Goeker M."/>
            <person name="Bristow J."/>
            <person name="Eisen J.A."/>
            <person name="Markowitz V."/>
            <person name="Hugenholtz P."/>
            <person name="Kyrpides N.C."/>
            <person name="Klenk H.-P."/>
            <person name="Chen F."/>
        </authorList>
    </citation>
    <scope>NUCLEOTIDE SEQUENCE [LARGE SCALE GENOMIC DNA]</scope>
    <source>
        <strain evidence="2">ATCC 33905 / DSM 74 / LMG 10896 / Claus 1</strain>
    </source>
</reference>
<proteinExistence type="predicted"/>
<accession>D2QQA2</accession>
<name>D2QQA2_SPILD</name>
<sequence length="50" mass="5644">MIFKINAVKGVLINSRLESLTDFMINAVNLGSGLGKRYRLVSARFNWLSE</sequence>
<dbReference type="KEGG" id="sli:Slin_3528"/>
<organism evidence="1 2">
    <name type="scientific">Spirosoma linguale (strain ATCC 33905 / DSM 74 / LMG 10896 / Claus 1)</name>
    <dbReference type="NCBI Taxonomy" id="504472"/>
    <lineage>
        <taxon>Bacteria</taxon>
        <taxon>Pseudomonadati</taxon>
        <taxon>Bacteroidota</taxon>
        <taxon>Cytophagia</taxon>
        <taxon>Cytophagales</taxon>
        <taxon>Cytophagaceae</taxon>
        <taxon>Spirosoma</taxon>
    </lineage>
</organism>
<dbReference type="Proteomes" id="UP000002028">
    <property type="component" value="Chromosome"/>
</dbReference>
<dbReference type="HOGENOM" id="CLU_3122824_0_0_10"/>
<evidence type="ECO:0000313" key="2">
    <source>
        <dbReference type="Proteomes" id="UP000002028"/>
    </source>
</evidence>
<dbReference type="EMBL" id="CP001769">
    <property type="protein sequence ID" value="ADB39535.1"/>
    <property type="molecule type" value="Genomic_DNA"/>
</dbReference>
<protein>
    <submittedName>
        <fullName evidence="1">Uncharacterized protein</fullName>
    </submittedName>
</protein>
<evidence type="ECO:0000313" key="1">
    <source>
        <dbReference type="EMBL" id="ADB39535.1"/>
    </source>
</evidence>
<keyword evidence="2" id="KW-1185">Reference proteome</keyword>
<gene>
    <name evidence="1" type="ordered locus">Slin_3528</name>
</gene>
<dbReference type="RefSeq" id="WP_012928056.1">
    <property type="nucleotide sequence ID" value="NC_013730.1"/>
</dbReference>